<evidence type="ECO:0000313" key="2">
    <source>
        <dbReference type="Proteomes" id="UP000196816"/>
    </source>
</evidence>
<gene>
    <name evidence="1" type="ORF">S101468_00769</name>
</gene>
<dbReference type="AlphaFoldDB" id="A0AAC9SM86"/>
<dbReference type="Proteomes" id="UP000196816">
    <property type="component" value="Chromosome"/>
</dbReference>
<name>A0AAC9SM86_ACEPA</name>
<reference evidence="1 2" key="1">
    <citation type="submission" date="2017-06" db="EMBL/GenBank/DDBJ databases">
        <title>Genome sequence of Acetobacter pasteurianus subsp. pasteurianus strain SRCM101468.</title>
        <authorList>
            <person name="Cho S.H."/>
        </authorList>
    </citation>
    <scope>NUCLEOTIDE SEQUENCE [LARGE SCALE GENOMIC DNA]</scope>
    <source>
        <strain evidence="1 2">SRCM101468</strain>
    </source>
</reference>
<dbReference type="EMBL" id="CP021922">
    <property type="protein sequence ID" value="ASC05036.1"/>
    <property type="molecule type" value="Genomic_DNA"/>
</dbReference>
<dbReference type="RefSeq" id="WP_088364676.1">
    <property type="nucleotide sequence ID" value="NZ_CP021922.1"/>
</dbReference>
<proteinExistence type="predicted"/>
<organism evidence="1 2">
    <name type="scientific">Acetobacter pasteurianus subsp. pasteurianus</name>
    <dbReference type="NCBI Taxonomy" id="481145"/>
    <lineage>
        <taxon>Bacteria</taxon>
        <taxon>Pseudomonadati</taxon>
        <taxon>Pseudomonadota</taxon>
        <taxon>Alphaproteobacteria</taxon>
        <taxon>Acetobacterales</taxon>
        <taxon>Acetobacteraceae</taxon>
        <taxon>Acetobacter</taxon>
    </lineage>
</organism>
<evidence type="ECO:0000313" key="1">
    <source>
        <dbReference type="EMBL" id="ASC05036.1"/>
    </source>
</evidence>
<sequence>MTATLLSAVMETAGNPGLSSFVLDGAVSGCWSFAQANAQDGQVYYFADDGSQAEWGIGTLNTGSPNTLARTTVLGTTAGTTVPLNFEGLVTIRAWPPATRTPLLNDDGTLSCADVSTPGTQSSVNARSMHTLVYGRSDMADQFVTQKDAPGQLIASRGSQIGVLKLPQIQLIFGVVSFNRVYLTDSSGVPGDVLKLSSFMLAIPTGLSTNAYTGTAIPHDITLNADGTLSVLVDEDHYFDGLILVLGVMAS</sequence>
<accession>A0AAC9SM86</accession>
<protein>
    <submittedName>
        <fullName evidence="1">Uncharacterized protein</fullName>
    </submittedName>
</protein>